<accession>A0A6J4SS52</accession>
<sequence>MTGALTAYRWELRKLVAQKRTYLGLAAAVGVPLLFVGVLVLSEGSPDGIPFGAEVRRSGLAVPLVILLFGSIWLFPLIVSLVA</sequence>
<protein>
    <recommendedName>
        <fullName evidence="3">ABC transporter permease</fullName>
    </recommendedName>
</protein>
<evidence type="ECO:0000313" key="2">
    <source>
        <dbReference type="EMBL" id="CAA9503810.1"/>
    </source>
</evidence>
<keyword evidence="1" id="KW-1133">Transmembrane helix</keyword>
<proteinExistence type="predicted"/>
<evidence type="ECO:0008006" key="3">
    <source>
        <dbReference type="Google" id="ProtNLM"/>
    </source>
</evidence>
<dbReference type="AlphaFoldDB" id="A0A6J4SS52"/>
<organism evidence="2">
    <name type="scientific">uncultured Solirubrobacterales bacterium</name>
    <dbReference type="NCBI Taxonomy" id="768556"/>
    <lineage>
        <taxon>Bacteria</taxon>
        <taxon>Bacillati</taxon>
        <taxon>Actinomycetota</taxon>
        <taxon>Thermoleophilia</taxon>
        <taxon>Solirubrobacterales</taxon>
        <taxon>environmental samples</taxon>
    </lineage>
</organism>
<keyword evidence="1" id="KW-0812">Transmembrane</keyword>
<keyword evidence="1" id="KW-0472">Membrane</keyword>
<dbReference type="EMBL" id="CADCVV010000112">
    <property type="protein sequence ID" value="CAA9503810.1"/>
    <property type="molecule type" value="Genomic_DNA"/>
</dbReference>
<reference evidence="2" key="1">
    <citation type="submission" date="2020-02" db="EMBL/GenBank/DDBJ databases">
        <authorList>
            <person name="Meier V. D."/>
        </authorList>
    </citation>
    <scope>NUCLEOTIDE SEQUENCE</scope>
    <source>
        <strain evidence="2">AVDCRST_MAG17</strain>
    </source>
</reference>
<feature type="transmembrane region" description="Helical" evidence="1">
    <location>
        <begin position="21"/>
        <end position="41"/>
    </location>
</feature>
<name>A0A6J4SS52_9ACTN</name>
<feature type="non-terminal residue" evidence="2">
    <location>
        <position position="83"/>
    </location>
</feature>
<evidence type="ECO:0000256" key="1">
    <source>
        <dbReference type="SAM" id="Phobius"/>
    </source>
</evidence>
<gene>
    <name evidence="2" type="ORF">AVDCRST_MAG17-1547</name>
</gene>
<feature type="transmembrane region" description="Helical" evidence="1">
    <location>
        <begin position="61"/>
        <end position="82"/>
    </location>
</feature>